<organism evidence="1 2">
    <name type="scientific">Luminiphilus syltensis NOR5-1B</name>
    <dbReference type="NCBI Taxonomy" id="565045"/>
    <lineage>
        <taxon>Bacteria</taxon>
        <taxon>Pseudomonadati</taxon>
        <taxon>Pseudomonadota</taxon>
        <taxon>Gammaproteobacteria</taxon>
        <taxon>Cellvibrionales</taxon>
        <taxon>Halieaceae</taxon>
        <taxon>Luminiphilus</taxon>
    </lineage>
</organism>
<evidence type="ECO:0000313" key="2">
    <source>
        <dbReference type="Proteomes" id="UP000004699"/>
    </source>
</evidence>
<proteinExistence type="predicted"/>
<reference evidence="2" key="1">
    <citation type="journal article" date="2013" name="BMC Microbiol.">
        <title>Taxonomy and evolution of bacteriochlorophyll a-containing members of the OM60/NOR5 clade of marine gammaproteobacteria: description of Luminiphilus syltensis gen. nov., sp. nov., reclassification of Haliea rubra as Pseudohaliea rubra gen. nov., comb. nov., and emendation of Chromatocurvus halotolerans.</title>
        <authorList>
            <person name="Spring S."/>
            <person name="Riedel T."/>
            <person name="Sproer C."/>
            <person name="Yan S."/>
            <person name="Harder J."/>
            <person name="Fuchs B.M."/>
        </authorList>
    </citation>
    <scope>NUCLEOTIDE SEQUENCE [LARGE SCALE GENOMIC DNA]</scope>
    <source>
        <strain evidence="2">NOR51-B</strain>
    </source>
</reference>
<dbReference type="AlphaFoldDB" id="B8KVV1"/>
<gene>
    <name evidence="1" type="ORF">NOR51B_1941</name>
</gene>
<sequence length="42" mass="4491">MTEKLSYVSCIADVPLRHKTVGLALAAAAERWGVNEALVVAH</sequence>
<dbReference type="EMBL" id="DS999411">
    <property type="protein sequence ID" value="EED35993.1"/>
    <property type="molecule type" value="Genomic_DNA"/>
</dbReference>
<evidence type="ECO:0000313" key="1">
    <source>
        <dbReference type="EMBL" id="EED35993.1"/>
    </source>
</evidence>
<accession>B8KVV1</accession>
<name>B8KVV1_9GAMM</name>
<keyword evidence="2" id="KW-1185">Reference proteome</keyword>
<dbReference type="HOGENOM" id="CLU_3253660_0_0_6"/>
<dbReference type="STRING" id="565045.NOR51B_1941"/>
<protein>
    <submittedName>
        <fullName evidence="1">Uncharacterized protein</fullName>
    </submittedName>
</protein>
<dbReference type="Proteomes" id="UP000004699">
    <property type="component" value="Unassembled WGS sequence"/>
</dbReference>